<gene>
    <name evidence="9" type="ORF">HTEP1355_LOCUS4253</name>
</gene>
<accession>A0A7S0VKD4</accession>
<evidence type="ECO:0000256" key="5">
    <source>
        <dbReference type="ARBA" id="ARBA00022490"/>
    </source>
</evidence>
<comment type="subcellular location">
    <subcellularLocation>
        <location evidence="2">Cytoplasm</location>
    </subcellularLocation>
    <subcellularLocation>
        <location evidence="1">Nucleus</location>
    </subcellularLocation>
</comment>
<dbReference type="InterPro" id="IPR000717">
    <property type="entry name" value="PCI_dom"/>
</dbReference>
<dbReference type="GO" id="GO:0008180">
    <property type="term" value="C:COP9 signalosome"/>
    <property type="evidence" value="ECO:0007669"/>
    <property type="project" value="UniProtKB-KW"/>
</dbReference>
<keyword evidence="5" id="KW-0963">Cytoplasm</keyword>
<dbReference type="InterPro" id="IPR040134">
    <property type="entry name" value="PSMD12/CSN4"/>
</dbReference>
<dbReference type="Pfam" id="PF01399">
    <property type="entry name" value="PCI"/>
    <property type="match status" value="1"/>
</dbReference>
<protein>
    <recommendedName>
        <fullName evidence="4">COP9 signalosome complex subunit 4</fullName>
    </recommendedName>
</protein>
<evidence type="ECO:0000313" key="9">
    <source>
        <dbReference type="EMBL" id="CAD8785927.1"/>
    </source>
</evidence>
<keyword evidence="6" id="KW-0736">Signalosome</keyword>
<evidence type="ECO:0000256" key="4">
    <source>
        <dbReference type="ARBA" id="ARBA00014881"/>
    </source>
</evidence>
<dbReference type="PANTHER" id="PTHR10855">
    <property type="entry name" value="26S PROTEASOME NON-ATPASE REGULATORY SUBUNIT 12/COP9 SIGNALOSOME COMPLEX SUBUNIT 4"/>
    <property type="match status" value="1"/>
</dbReference>
<evidence type="ECO:0000256" key="2">
    <source>
        <dbReference type="ARBA" id="ARBA00004496"/>
    </source>
</evidence>
<dbReference type="SMART" id="SM00088">
    <property type="entry name" value="PINT"/>
    <property type="match status" value="1"/>
</dbReference>
<dbReference type="SUPFAM" id="SSF46785">
    <property type="entry name" value="Winged helix' DNA-binding domain"/>
    <property type="match status" value="1"/>
</dbReference>
<dbReference type="PROSITE" id="PS50250">
    <property type="entry name" value="PCI"/>
    <property type="match status" value="1"/>
</dbReference>
<sequence>MTDAHDALDAIERIGTHAQKVEEYKKLATKLLTEANMQGLSTFVRRLSEDPPQRGEAVPTMISRQVLQDFVSELFNSSLPQAQRRELGQLALQKLKARLSSFEEPFSIVSEKMADILQADEDWAGAASVLSQIPLTSSQRNISDDYKAKMYVRIAMLYLEAEDEVAADTFVGRSHALVGKSDFTNLEVKFQHQACRARIYDAKRKFQDAARHYYDLSQVGKATVIACMGEEAAAQQGDLDRVIEQQNLEALSKAGVCAILAPAGPERSRLLAMLCKDERSSKLPMFPMLKKIYLERVIRAPEIEQFQKLLKPHQMAMTSDGLTVLQKAMIEHNLFAAAHMYNNITFEELGFFLHLSADRAEGIARGMLLENRIPGSIDQIEGMIYFSSADSTQRVKQWDAYIAGACMSVNDITQYIATNHPSYLMPAES</sequence>
<feature type="domain" description="PCI" evidence="8">
    <location>
        <begin position="223"/>
        <end position="391"/>
    </location>
</feature>
<name>A0A7S0VKD4_9CRYP</name>
<dbReference type="InterPro" id="IPR054559">
    <property type="entry name" value="PSMD12-CSN4-like_N"/>
</dbReference>
<dbReference type="InterPro" id="IPR036390">
    <property type="entry name" value="WH_DNA-bd_sf"/>
</dbReference>
<keyword evidence="7" id="KW-0539">Nucleus</keyword>
<organism evidence="9">
    <name type="scientific">Hemiselmis tepida</name>
    <dbReference type="NCBI Taxonomy" id="464990"/>
    <lineage>
        <taxon>Eukaryota</taxon>
        <taxon>Cryptophyceae</taxon>
        <taxon>Cryptomonadales</taxon>
        <taxon>Hemiselmidaceae</taxon>
        <taxon>Hemiselmis</taxon>
    </lineage>
</organism>
<dbReference type="EMBL" id="HBFN01007300">
    <property type="protein sequence ID" value="CAD8785927.1"/>
    <property type="molecule type" value="Transcribed_RNA"/>
</dbReference>
<dbReference type="GO" id="GO:0005829">
    <property type="term" value="C:cytosol"/>
    <property type="evidence" value="ECO:0007669"/>
    <property type="project" value="TreeGrafter"/>
</dbReference>
<proteinExistence type="inferred from homology"/>
<evidence type="ECO:0000256" key="1">
    <source>
        <dbReference type="ARBA" id="ARBA00004123"/>
    </source>
</evidence>
<dbReference type="AlphaFoldDB" id="A0A7S0VKD4"/>
<dbReference type="Gene3D" id="1.10.10.10">
    <property type="entry name" value="Winged helix-like DNA-binding domain superfamily/Winged helix DNA-binding domain"/>
    <property type="match status" value="1"/>
</dbReference>
<dbReference type="InterPro" id="IPR036388">
    <property type="entry name" value="WH-like_DNA-bd_sf"/>
</dbReference>
<evidence type="ECO:0000256" key="3">
    <source>
        <dbReference type="ARBA" id="ARBA00010417"/>
    </source>
</evidence>
<evidence type="ECO:0000259" key="8">
    <source>
        <dbReference type="PROSITE" id="PS50250"/>
    </source>
</evidence>
<evidence type="ECO:0000256" key="7">
    <source>
        <dbReference type="ARBA" id="ARBA00023242"/>
    </source>
</evidence>
<dbReference type="PANTHER" id="PTHR10855:SF2">
    <property type="entry name" value="COP9 SIGNALOSOME COMPLEX SUBUNIT 4"/>
    <property type="match status" value="1"/>
</dbReference>
<comment type="similarity">
    <text evidence="3">Belongs to the CSN4 family.</text>
</comment>
<dbReference type="Pfam" id="PF22241">
    <property type="entry name" value="PSMD12-CSN4_N"/>
    <property type="match status" value="1"/>
</dbReference>
<evidence type="ECO:0000256" key="6">
    <source>
        <dbReference type="ARBA" id="ARBA00022790"/>
    </source>
</evidence>
<reference evidence="9" key="1">
    <citation type="submission" date="2021-01" db="EMBL/GenBank/DDBJ databases">
        <authorList>
            <person name="Corre E."/>
            <person name="Pelletier E."/>
            <person name="Niang G."/>
            <person name="Scheremetjew M."/>
            <person name="Finn R."/>
            <person name="Kale V."/>
            <person name="Holt S."/>
            <person name="Cochrane G."/>
            <person name="Meng A."/>
            <person name="Brown T."/>
            <person name="Cohen L."/>
        </authorList>
    </citation>
    <scope>NUCLEOTIDE SEQUENCE</scope>
    <source>
        <strain evidence="9">CCMP443</strain>
    </source>
</reference>